<proteinExistence type="predicted"/>
<keyword evidence="1" id="KW-0812">Transmembrane</keyword>
<reference evidence="2" key="1">
    <citation type="submission" date="2020-01" db="EMBL/GenBank/DDBJ databases">
        <authorList>
            <consortium name="DOE Joint Genome Institute"/>
            <person name="Haridas S."/>
            <person name="Albert R."/>
            <person name="Binder M."/>
            <person name="Bloem J."/>
            <person name="Labutti K."/>
            <person name="Salamov A."/>
            <person name="Andreopoulos B."/>
            <person name="Baker S.E."/>
            <person name="Barry K."/>
            <person name="Bills G."/>
            <person name="Bluhm B.H."/>
            <person name="Cannon C."/>
            <person name="Castanera R."/>
            <person name="Culley D.E."/>
            <person name="Daum C."/>
            <person name="Ezra D."/>
            <person name="Gonzalez J.B."/>
            <person name="Henrissat B."/>
            <person name="Kuo A."/>
            <person name="Liang C."/>
            <person name="Lipzen A."/>
            <person name="Lutzoni F."/>
            <person name="Magnuson J."/>
            <person name="Mondo S."/>
            <person name="Nolan M."/>
            <person name="Ohm R."/>
            <person name="Pangilinan J."/>
            <person name="Park H.-J."/>
            <person name="Ramirez L."/>
            <person name="Alfaro M."/>
            <person name="Sun H."/>
            <person name="Tritt A."/>
            <person name="Yoshinaga Y."/>
            <person name="Zwiers L.-H."/>
            <person name="Turgeon B.G."/>
            <person name="Goodwin S.B."/>
            <person name="Spatafora J.W."/>
            <person name="Crous P.W."/>
            <person name="Grigoriev I.V."/>
        </authorList>
    </citation>
    <scope>NUCLEOTIDE SEQUENCE</scope>
    <source>
        <strain evidence="2">IPT5</strain>
    </source>
</reference>
<sequence>MFIPKSPPTIYNRFTLRSTSDQGSGDPFNKSGSIFAGLSVLLGALALLIGLLQLRKHRQRQGPR</sequence>
<evidence type="ECO:0000256" key="1">
    <source>
        <dbReference type="SAM" id="Phobius"/>
    </source>
</evidence>
<dbReference type="Proteomes" id="UP000799423">
    <property type="component" value="Unassembled WGS sequence"/>
</dbReference>
<dbReference type="EMBL" id="MU006333">
    <property type="protein sequence ID" value="KAF2846582.1"/>
    <property type="molecule type" value="Genomic_DNA"/>
</dbReference>
<name>A0A6A7AU42_9PLEO</name>
<evidence type="ECO:0000313" key="2">
    <source>
        <dbReference type="EMBL" id="KAF2846582.1"/>
    </source>
</evidence>
<protein>
    <submittedName>
        <fullName evidence="2">Uncharacterized protein</fullName>
    </submittedName>
</protein>
<accession>A0A6A7AU42</accession>
<keyword evidence="1" id="KW-1133">Transmembrane helix</keyword>
<keyword evidence="3" id="KW-1185">Reference proteome</keyword>
<keyword evidence="1" id="KW-0472">Membrane</keyword>
<gene>
    <name evidence="2" type="ORF">T440DRAFT_471666</name>
</gene>
<evidence type="ECO:0000313" key="3">
    <source>
        <dbReference type="Proteomes" id="UP000799423"/>
    </source>
</evidence>
<feature type="transmembrane region" description="Helical" evidence="1">
    <location>
        <begin position="34"/>
        <end position="54"/>
    </location>
</feature>
<organism evidence="2 3">
    <name type="scientific">Plenodomus tracheiphilus IPT5</name>
    <dbReference type="NCBI Taxonomy" id="1408161"/>
    <lineage>
        <taxon>Eukaryota</taxon>
        <taxon>Fungi</taxon>
        <taxon>Dikarya</taxon>
        <taxon>Ascomycota</taxon>
        <taxon>Pezizomycotina</taxon>
        <taxon>Dothideomycetes</taxon>
        <taxon>Pleosporomycetidae</taxon>
        <taxon>Pleosporales</taxon>
        <taxon>Pleosporineae</taxon>
        <taxon>Leptosphaeriaceae</taxon>
        <taxon>Plenodomus</taxon>
    </lineage>
</organism>
<dbReference type="AlphaFoldDB" id="A0A6A7AU42"/>